<reference evidence="2" key="2">
    <citation type="journal article" date="2021" name="PeerJ">
        <title>Extensive microbial diversity within the chicken gut microbiome revealed by metagenomics and culture.</title>
        <authorList>
            <person name="Gilroy R."/>
            <person name="Ravi A."/>
            <person name="Getino M."/>
            <person name="Pursley I."/>
            <person name="Horton D.L."/>
            <person name="Alikhan N.F."/>
            <person name="Baker D."/>
            <person name="Gharbi K."/>
            <person name="Hall N."/>
            <person name="Watson M."/>
            <person name="Adriaenssens E.M."/>
            <person name="Foster-Nyarko E."/>
            <person name="Jarju S."/>
            <person name="Secka A."/>
            <person name="Antonio M."/>
            <person name="Oren A."/>
            <person name="Chaudhuri R.R."/>
            <person name="La Ragione R."/>
            <person name="Hildebrand F."/>
            <person name="Pallen M.J."/>
        </authorList>
    </citation>
    <scope>NUCLEOTIDE SEQUENCE</scope>
    <source>
        <strain evidence="2">CHK180-2868</strain>
    </source>
</reference>
<name>A0A9D1A5P8_9FIRM</name>
<dbReference type="AlphaFoldDB" id="A0A9D1A5P8"/>
<accession>A0A9D1A5P8</accession>
<dbReference type="Proteomes" id="UP000824250">
    <property type="component" value="Unassembled WGS sequence"/>
</dbReference>
<dbReference type="InterPro" id="IPR001387">
    <property type="entry name" value="Cro/C1-type_HTH"/>
</dbReference>
<evidence type="ECO:0000313" key="2">
    <source>
        <dbReference type="EMBL" id="HIR05975.1"/>
    </source>
</evidence>
<dbReference type="Gene3D" id="1.10.260.40">
    <property type="entry name" value="lambda repressor-like DNA-binding domains"/>
    <property type="match status" value="1"/>
</dbReference>
<comment type="caution">
    <text evidence="2">The sequence shown here is derived from an EMBL/GenBank/DDBJ whole genome shotgun (WGS) entry which is preliminary data.</text>
</comment>
<dbReference type="SMART" id="SM00530">
    <property type="entry name" value="HTH_XRE"/>
    <property type="match status" value="1"/>
</dbReference>
<organism evidence="2 3">
    <name type="scientific">Candidatus Copromonas faecavium</name>
    <name type="common">nom. illeg.</name>
    <dbReference type="NCBI Taxonomy" id="2840740"/>
    <lineage>
        <taxon>Bacteria</taxon>
        <taxon>Bacillati</taxon>
        <taxon>Bacillota</taxon>
        <taxon>Clostridia</taxon>
        <taxon>Lachnospirales</taxon>
        <taxon>Lachnospiraceae</taxon>
        <taxon>Candidatus Copromonas (nom. illeg.)</taxon>
    </lineage>
</organism>
<reference evidence="2" key="1">
    <citation type="submission" date="2020-10" db="EMBL/GenBank/DDBJ databases">
        <authorList>
            <person name="Gilroy R."/>
        </authorList>
    </citation>
    <scope>NUCLEOTIDE SEQUENCE</scope>
    <source>
        <strain evidence="2">CHK180-2868</strain>
    </source>
</reference>
<dbReference type="Pfam" id="PF01381">
    <property type="entry name" value="HTH_3"/>
    <property type="match status" value="1"/>
</dbReference>
<dbReference type="PROSITE" id="PS50943">
    <property type="entry name" value="HTH_CROC1"/>
    <property type="match status" value="1"/>
</dbReference>
<evidence type="ECO:0000259" key="1">
    <source>
        <dbReference type="PROSITE" id="PS50943"/>
    </source>
</evidence>
<dbReference type="GO" id="GO:0003677">
    <property type="term" value="F:DNA binding"/>
    <property type="evidence" value="ECO:0007669"/>
    <property type="project" value="InterPro"/>
</dbReference>
<feature type="domain" description="HTH cro/C1-type" evidence="1">
    <location>
        <begin position="13"/>
        <end position="68"/>
    </location>
</feature>
<proteinExistence type="predicted"/>
<evidence type="ECO:0000313" key="3">
    <source>
        <dbReference type="Proteomes" id="UP000824250"/>
    </source>
</evidence>
<protein>
    <submittedName>
        <fullName evidence="2">Helix-turn-helix transcriptional regulator</fullName>
    </submittedName>
</protein>
<dbReference type="SUPFAM" id="SSF47413">
    <property type="entry name" value="lambda repressor-like DNA-binding domains"/>
    <property type="match status" value="1"/>
</dbReference>
<dbReference type="EMBL" id="DVGC01000047">
    <property type="protein sequence ID" value="HIR05975.1"/>
    <property type="molecule type" value="Genomic_DNA"/>
</dbReference>
<sequence length="126" mass="14465">MVKISRTETGKRIRKLIVERGMTARDVQEAMNLDSPQAVYRWMYGDTLPSLENAVLLGQLLEIPLDAILVLENGKYVCQQIFRLNLFEQSFLLEQAKKENEPNRIQDLVGKYDVLFPSCFQSNSPS</sequence>
<dbReference type="CDD" id="cd00093">
    <property type="entry name" value="HTH_XRE"/>
    <property type="match status" value="1"/>
</dbReference>
<dbReference type="InterPro" id="IPR010982">
    <property type="entry name" value="Lambda_DNA-bd_dom_sf"/>
</dbReference>
<gene>
    <name evidence="2" type="ORF">IAB28_08440</name>
</gene>